<dbReference type="PROSITE" id="PS50934">
    <property type="entry name" value="SWIRM"/>
    <property type="match status" value="1"/>
</dbReference>
<dbReference type="InParanoid" id="A0A448YRV3"/>
<dbReference type="SUPFAM" id="SSF46689">
    <property type="entry name" value="Homeodomain-like"/>
    <property type="match status" value="1"/>
</dbReference>
<dbReference type="InterPro" id="IPR036388">
    <property type="entry name" value="WH-like_DNA-bd_sf"/>
</dbReference>
<dbReference type="GO" id="GO:0003713">
    <property type="term" value="F:transcription coactivator activity"/>
    <property type="evidence" value="ECO:0007669"/>
    <property type="project" value="TreeGrafter"/>
</dbReference>
<dbReference type="PANTHER" id="PTHR12374">
    <property type="entry name" value="TRANSCRIPTIONAL ADAPTOR 2 ADA2 -RELATED"/>
    <property type="match status" value="1"/>
</dbReference>
<dbReference type="AlphaFoldDB" id="A0A448YRV3"/>
<feature type="compositionally biased region" description="Polar residues" evidence="1">
    <location>
        <begin position="135"/>
        <end position="144"/>
    </location>
</feature>
<dbReference type="GO" id="GO:0006357">
    <property type="term" value="P:regulation of transcription by RNA polymerase II"/>
    <property type="evidence" value="ECO:0007669"/>
    <property type="project" value="TreeGrafter"/>
</dbReference>
<feature type="compositionally biased region" description="Low complexity" evidence="1">
    <location>
        <begin position="33"/>
        <end position="44"/>
    </location>
</feature>
<dbReference type="OrthoDB" id="5598695at2759"/>
<feature type="compositionally biased region" description="Low complexity" evidence="1">
    <location>
        <begin position="195"/>
        <end position="218"/>
    </location>
</feature>
<dbReference type="InterPro" id="IPR007526">
    <property type="entry name" value="SWIRM"/>
</dbReference>
<dbReference type="InterPro" id="IPR009057">
    <property type="entry name" value="Homeodomain-like_sf"/>
</dbReference>
<dbReference type="STRING" id="13370.A0A448YRV3"/>
<feature type="region of interest" description="Disordered" evidence="1">
    <location>
        <begin position="109"/>
        <end position="146"/>
    </location>
</feature>
<dbReference type="PANTHER" id="PTHR12374:SF21">
    <property type="entry name" value="SWIRM DOMAIN-CONTAINING PROTEIN FUN19-RELATED"/>
    <property type="match status" value="1"/>
</dbReference>
<proteinExistence type="predicted"/>
<gene>
    <name evidence="3" type="ORF">BRENAR_LOCUS4368</name>
</gene>
<accession>A0A448YRV3</accession>
<feature type="region of interest" description="Disordered" evidence="1">
    <location>
        <begin position="23"/>
        <end position="80"/>
    </location>
</feature>
<dbReference type="Proteomes" id="UP000290900">
    <property type="component" value="Unassembled WGS sequence"/>
</dbReference>
<feature type="domain" description="SWIRM" evidence="2">
    <location>
        <begin position="300"/>
        <end position="397"/>
    </location>
</feature>
<evidence type="ECO:0000256" key="1">
    <source>
        <dbReference type="SAM" id="MobiDB-lite"/>
    </source>
</evidence>
<name>A0A448YRV3_BRENA</name>
<feature type="compositionally biased region" description="Basic and acidic residues" evidence="1">
    <location>
        <begin position="116"/>
        <end position="134"/>
    </location>
</feature>
<dbReference type="EMBL" id="CAACVR010000056">
    <property type="protein sequence ID" value="VEU23639.1"/>
    <property type="molecule type" value="Genomic_DNA"/>
</dbReference>
<dbReference type="Pfam" id="PF04433">
    <property type="entry name" value="SWIRM"/>
    <property type="match status" value="1"/>
</dbReference>
<protein>
    <submittedName>
        <fullName evidence="3">DEKNAAC104923</fullName>
    </submittedName>
</protein>
<organism evidence="3 4">
    <name type="scientific">Brettanomyces naardenensis</name>
    <name type="common">Yeast</name>
    <dbReference type="NCBI Taxonomy" id="13370"/>
    <lineage>
        <taxon>Eukaryota</taxon>
        <taxon>Fungi</taxon>
        <taxon>Dikarya</taxon>
        <taxon>Ascomycota</taxon>
        <taxon>Saccharomycotina</taxon>
        <taxon>Pichiomycetes</taxon>
        <taxon>Pichiales</taxon>
        <taxon>Pichiaceae</taxon>
        <taxon>Brettanomyces</taxon>
    </lineage>
</organism>
<evidence type="ECO:0000313" key="4">
    <source>
        <dbReference type="Proteomes" id="UP000290900"/>
    </source>
</evidence>
<feature type="compositionally biased region" description="Low complexity" evidence="1">
    <location>
        <begin position="52"/>
        <end position="62"/>
    </location>
</feature>
<evidence type="ECO:0000259" key="2">
    <source>
        <dbReference type="PROSITE" id="PS50934"/>
    </source>
</evidence>
<evidence type="ECO:0000313" key="3">
    <source>
        <dbReference type="EMBL" id="VEU23639.1"/>
    </source>
</evidence>
<dbReference type="GO" id="GO:0003682">
    <property type="term" value="F:chromatin binding"/>
    <property type="evidence" value="ECO:0007669"/>
    <property type="project" value="TreeGrafter"/>
</dbReference>
<dbReference type="FunCoup" id="A0A448YRV3">
    <property type="interactions" value="134"/>
</dbReference>
<dbReference type="FunFam" id="1.10.10.10:FF:000087">
    <property type="entry name" value="Transcriptional adapter 2"/>
    <property type="match status" value="1"/>
</dbReference>
<dbReference type="Gene3D" id="1.10.10.10">
    <property type="entry name" value="Winged helix-like DNA-binding domain superfamily/Winged helix DNA-binding domain"/>
    <property type="match status" value="1"/>
</dbReference>
<feature type="region of interest" description="Disordered" evidence="1">
    <location>
        <begin position="192"/>
        <end position="236"/>
    </location>
</feature>
<dbReference type="GO" id="GO:0006338">
    <property type="term" value="P:chromatin remodeling"/>
    <property type="evidence" value="ECO:0007669"/>
    <property type="project" value="TreeGrafter"/>
</dbReference>
<feature type="compositionally biased region" description="Basic and acidic residues" evidence="1">
    <location>
        <begin position="223"/>
        <end position="236"/>
    </location>
</feature>
<reference evidence="3 4" key="1">
    <citation type="submission" date="2018-12" db="EMBL/GenBank/DDBJ databases">
        <authorList>
            <person name="Tiukova I."/>
            <person name="Dainat J."/>
        </authorList>
    </citation>
    <scope>NUCLEOTIDE SEQUENCE [LARGE SCALE GENOMIC DNA]</scope>
</reference>
<keyword evidence="4" id="KW-1185">Reference proteome</keyword>
<dbReference type="GO" id="GO:0070210">
    <property type="term" value="C:Rpd3L-Expanded complex"/>
    <property type="evidence" value="ECO:0007669"/>
    <property type="project" value="TreeGrafter"/>
</dbReference>
<sequence length="397" mass="45274">MSSLIYQMSHTRQIDGCLTPTSESAVLKRPTQSSSLIHAPSPSSDLKHDAYSSSSSLGSTNSQMDTIPSPPLSPHTRNFDESDTRFTELLFPKASMPMRSGILRDIHEEEDDDERDDPKEPQGLDDTISHKTKSEPSTPVSASASLKRPFPVENLADTTLYVNPFQDIKTSGYKKCQLSFLAQYNLMQARPSVLPSRSSSTDRPSSRNSNSGIRSSYNTVSRSRYEHQVGSDYERPRTRRHVKAPIFKVEEETEMPLKRRRRKPTIRKANSATTRYDYDYTKLVDYCPPFSTLPDNPRCMKTEWKGQAMDLSDDPLVSELHPAEVLLASTLRLPCKVYLDSKRRIFAEKVKRMRSRLPFRRTDAQKACKIDVNKASRLYAAFEKVGWLNESNFRKYL</sequence>